<feature type="region of interest" description="Disordered" evidence="1">
    <location>
        <begin position="1"/>
        <end position="30"/>
    </location>
</feature>
<accession>A0A9P7GSY9</accession>
<organism evidence="2 3">
    <name type="scientific">Sphagnurus paluster</name>
    <dbReference type="NCBI Taxonomy" id="117069"/>
    <lineage>
        <taxon>Eukaryota</taxon>
        <taxon>Fungi</taxon>
        <taxon>Dikarya</taxon>
        <taxon>Basidiomycota</taxon>
        <taxon>Agaricomycotina</taxon>
        <taxon>Agaricomycetes</taxon>
        <taxon>Agaricomycetidae</taxon>
        <taxon>Agaricales</taxon>
        <taxon>Tricholomatineae</taxon>
        <taxon>Lyophyllaceae</taxon>
        <taxon>Sphagnurus</taxon>
    </lineage>
</organism>
<dbReference type="EMBL" id="JABCKI010000089">
    <property type="protein sequence ID" value="KAG5652900.1"/>
    <property type="molecule type" value="Genomic_DNA"/>
</dbReference>
<proteinExistence type="predicted"/>
<dbReference type="AlphaFoldDB" id="A0A9P7GSY9"/>
<gene>
    <name evidence="2" type="ORF">H0H81_003161</name>
</gene>
<sequence>MRSPHPPLPSSAIASSQATIEPGNARPRYRERSFSLTSLQSRHTLEHPKAAPVVVTLHTRAYSAYGSFAPTPSARPSLSYLKRTFTRPPKLRINILSRHSGAPGRWTEEDDSPLSSGMSSPTIPSFSRTASPPPLLSPSFPSSSTLHTLSNSKAGHTQKSSDELDPILAKLERKSRLLTKKVSCVTCKKGVSDVWREEALMLIANF</sequence>
<keyword evidence="3" id="KW-1185">Reference proteome</keyword>
<name>A0A9P7GSY9_9AGAR</name>
<evidence type="ECO:0000313" key="2">
    <source>
        <dbReference type="EMBL" id="KAG5652900.1"/>
    </source>
</evidence>
<feature type="compositionally biased region" description="Low complexity" evidence="1">
    <location>
        <begin position="137"/>
        <end position="150"/>
    </location>
</feature>
<dbReference type="OrthoDB" id="2526979at2759"/>
<evidence type="ECO:0000313" key="3">
    <source>
        <dbReference type="Proteomes" id="UP000717328"/>
    </source>
</evidence>
<protein>
    <submittedName>
        <fullName evidence="2">Uncharacterized protein</fullName>
    </submittedName>
</protein>
<dbReference type="Proteomes" id="UP000717328">
    <property type="component" value="Unassembled WGS sequence"/>
</dbReference>
<reference evidence="2" key="1">
    <citation type="submission" date="2021-02" db="EMBL/GenBank/DDBJ databases">
        <authorList>
            <person name="Nieuwenhuis M."/>
            <person name="Van De Peppel L.J.J."/>
        </authorList>
    </citation>
    <scope>NUCLEOTIDE SEQUENCE</scope>
    <source>
        <strain evidence="2">D49</strain>
    </source>
</reference>
<reference evidence="2" key="2">
    <citation type="submission" date="2021-10" db="EMBL/GenBank/DDBJ databases">
        <title>Phylogenomics reveals ancestral predisposition of the termite-cultivated fungus Termitomyces towards a domesticated lifestyle.</title>
        <authorList>
            <person name="Auxier B."/>
            <person name="Grum-Grzhimaylo A."/>
            <person name="Cardenas M.E."/>
            <person name="Lodge J.D."/>
            <person name="Laessoe T."/>
            <person name="Pedersen O."/>
            <person name="Smith M.E."/>
            <person name="Kuyper T.W."/>
            <person name="Franco-Molano E.A."/>
            <person name="Baroni T.J."/>
            <person name="Aanen D.K."/>
        </authorList>
    </citation>
    <scope>NUCLEOTIDE SEQUENCE</scope>
    <source>
        <strain evidence="2">D49</strain>
    </source>
</reference>
<comment type="caution">
    <text evidence="2">The sequence shown here is derived from an EMBL/GenBank/DDBJ whole genome shotgun (WGS) entry which is preliminary data.</text>
</comment>
<feature type="region of interest" description="Disordered" evidence="1">
    <location>
        <begin position="92"/>
        <end position="162"/>
    </location>
</feature>
<feature type="compositionally biased region" description="Polar residues" evidence="1">
    <location>
        <begin position="113"/>
        <end position="130"/>
    </location>
</feature>
<evidence type="ECO:0000256" key="1">
    <source>
        <dbReference type="SAM" id="MobiDB-lite"/>
    </source>
</evidence>